<organism evidence="2 3">
    <name type="scientific">Anaeromyxobacter paludicola</name>
    <dbReference type="NCBI Taxonomy" id="2918171"/>
    <lineage>
        <taxon>Bacteria</taxon>
        <taxon>Pseudomonadati</taxon>
        <taxon>Myxococcota</taxon>
        <taxon>Myxococcia</taxon>
        <taxon>Myxococcales</taxon>
        <taxon>Cystobacterineae</taxon>
        <taxon>Anaeromyxobacteraceae</taxon>
        <taxon>Anaeromyxobacter</taxon>
    </lineage>
</organism>
<protein>
    <submittedName>
        <fullName evidence="2">Uncharacterized protein</fullName>
    </submittedName>
</protein>
<sequence>MDDLHFISPSSGTRNGGRRGRRRHRGQRGGPPAPPTPALTGTPEIPPSPAVFTTDASRARWPWLPRRVIAGSVWRGPGHERVRVDERGEASPWPKRPQ</sequence>
<dbReference type="Proteomes" id="UP001162734">
    <property type="component" value="Chromosome"/>
</dbReference>
<evidence type="ECO:0000256" key="1">
    <source>
        <dbReference type="SAM" id="MobiDB-lite"/>
    </source>
</evidence>
<feature type="compositionally biased region" description="Basic and acidic residues" evidence="1">
    <location>
        <begin position="77"/>
        <end position="89"/>
    </location>
</feature>
<feature type="region of interest" description="Disordered" evidence="1">
    <location>
        <begin position="1"/>
        <end position="52"/>
    </location>
</feature>
<evidence type="ECO:0000313" key="3">
    <source>
        <dbReference type="Proteomes" id="UP001162734"/>
    </source>
</evidence>
<dbReference type="EMBL" id="AP025592">
    <property type="protein sequence ID" value="BDG10699.1"/>
    <property type="molecule type" value="Genomic_DNA"/>
</dbReference>
<feature type="compositionally biased region" description="Basic residues" evidence="1">
    <location>
        <begin position="16"/>
        <end position="27"/>
    </location>
</feature>
<accession>A0ABM7XFL1</accession>
<proteinExistence type="predicted"/>
<feature type="region of interest" description="Disordered" evidence="1">
    <location>
        <begin position="73"/>
        <end position="98"/>
    </location>
</feature>
<evidence type="ECO:0000313" key="2">
    <source>
        <dbReference type="EMBL" id="BDG10699.1"/>
    </source>
</evidence>
<keyword evidence="3" id="KW-1185">Reference proteome</keyword>
<name>A0ABM7XFL1_9BACT</name>
<dbReference type="RefSeq" id="WP_248343202.1">
    <property type="nucleotide sequence ID" value="NZ_AP025592.1"/>
</dbReference>
<gene>
    <name evidence="2" type="ORF">AMPC_38120</name>
</gene>
<reference evidence="3" key="1">
    <citation type="journal article" date="2022" name="Int. J. Syst. Evol. Microbiol.">
        <title>Anaeromyxobacter oryzae sp. nov., Anaeromyxobacter diazotrophicus sp. nov. and Anaeromyxobacter paludicola sp. nov., isolated from paddy soils.</title>
        <authorList>
            <person name="Itoh H."/>
            <person name="Xu Z."/>
            <person name="Mise K."/>
            <person name="Masuda Y."/>
            <person name="Ushijima N."/>
            <person name="Hayakawa C."/>
            <person name="Shiratori Y."/>
            <person name="Senoo K."/>
        </authorList>
    </citation>
    <scope>NUCLEOTIDE SEQUENCE [LARGE SCALE GENOMIC DNA]</scope>
    <source>
        <strain evidence="3">Red630</strain>
    </source>
</reference>